<dbReference type="SUPFAM" id="SSF55347">
    <property type="entry name" value="Glyceraldehyde-3-phosphate dehydrogenase-like, C-terminal domain"/>
    <property type="match status" value="1"/>
</dbReference>
<dbReference type="InterPro" id="IPR020829">
    <property type="entry name" value="GlycerAld_3-P_DH_cat"/>
</dbReference>
<dbReference type="GO" id="GO:0051287">
    <property type="term" value="F:NAD binding"/>
    <property type="evidence" value="ECO:0007669"/>
    <property type="project" value="InterPro"/>
</dbReference>
<dbReference type="Pfam" id="PF02800">
    <property type="entry name" value="Gp_dh_C"/>
    <property type="match status" value="1"/>
</dbReference>
<dbReference type="CDD" id="cd05214">
    <property type="entry name" value="GAPDH_I_N"/>
    <property type="match status" value="1"/>
</dbReference>
<gene>
    <name evidence="4" type="ORF">UFOPK3376_02756</name>
</gene>
<sequence length="350" mass="37307">MTVRVGINGFGRIGRNFFRAAKARGADIDFVAVNDLGSLTTMAHLLKYDSVVGQLPNSIKAVKDGISVDGDTLRVLQMRNPEELPWGDLGVDVVIESTGFFTDRPKAALHLDGGAPLVIVSAPSTGADATFVYGVNHTEFDPTRHRVISNASCTTNCLVPLIKVLDDAFGIENGLMTTVHAYTGDQNLVDGPHSDLRRSRAAAINIVPSSTGAARATSLVMASMKGRLDGTALRVPVPTGSITDFTGNLKKAATVEQINAAYKAAAARGPLKGVLKYTEDPIVSSDIVHDPHSCVFDAGLTMSMGKLVKVLGWYDNEWGYSNRLVDLTMFTAKAMKKSASDSKKAAAKKR</sequence>
<accession>A0A6J7F3H8</accession>
<evidence type="ECO:0000259" key="3">
    <source>
        <dbReference type="SMART" id="SM00846"/>
    </source>
</evidence>
<dbReference type="AlphaFoldDB" id="A0A6J7F3H8"/>
<evidence type="ECO:0000256" key="1">
    <source>
        <dbReference type="ARBA" id="ARBA00007406"/>
    </source>
</evidence>
<organism evidence="4">
    <name type="scientific">freshwater metagenome</name>
    <dbReference type="NCBI Taxonomy" id="449393"/>
    <lineage>
        <taxon>unclassified sequences</taxon>
        <taxon>metagenomes</taxon>
        <taxon>ecological metagenomes</taxon>
    </lineage>
</organism>
<dbReference type="PROSITE" id="PS00071">
    <property type="entry name" value="GAPDH"/>
    <property type="match status" value="1"/>
</dbReference>
<evidence type="ECO:0000256" key="2">
    <source>
        <dbReference type="ARBA" id="ARBA00023002"/>
    </source>
</evidence>
<dbReference type="NCBIfam" id="TIGR01534">
    <property type="entry name" value="GAPDH-I"/>
    <property type="match status" value="1"/>
</dbReference>
<feature type="domain" description="Glyceraldehyde 3-phosphate dehydrogenase NAD(P) binding" evidence="3">
    <location>
        <begin position="3"/>
        <end position="153"/>
    </location>
</feature>
<dbReference type="CDD" id="cd18126">
    <property type="entry name" value="GAPDH_I_C"/>
    <property type="match status" value="1"/>
</dbReference>
<dbReference type="Gene3D" id="3.30.360.10">
    <property type="entry name" value="Dihydrodipicolinate Reductase, domain 2"/>
    <property type="match status" value="1"/>
</dbReference>
<dbReference type="GO" id="GO:0016620">
    <property type="term" value="F:oxidoreductase activity, acting on the aldehyde or oxo group of donors, NAD or NADP as acceptor"/>
    <property type="evidence" value="ECO:0007669"/>
    <property type="project" value="InterPro"/>
</dbReference>
<dbReference type="PRINTS" id="PR00078">
    <property type="entry name" value="G3PDHDRGNASE"/>
</dbReference>
<dbReference type="InterPro" id="IPR036291">
    <property type="entry name" value="NAD(P)-bd_dom_sf"/>
</dbReference>
<dbReference type="InterPro" id="IPR006424">
    <property type="entry name" value="Glyceraldehyde-3-P_DH_1"/>
</dbReference>
<dbReference type="PIRSF" id="PIRSF000149">
    <property type="entry name" value="GAP_DH"/>
    <property type="match status" value="1"/>
</dbReference>
<dbReference type="InterPro" id="IPR020831">
    <property type="entry name" value="GlycerAld/Erythrose_P_DH"/>
</dbReference>
<proteinExistence type="inferred from homology"/>
<name>A0A6J7F3H8_9ZZZZ</name>
<dbReference type="Gene3D" id="3.40.50.720">
    <property type="entry name" value="NAD(P)-binding Rossmann-like Domain"/>
    <property type="match status" value="1"/>
</dbReference>
<keyword evidence="2" id="KW-0560">Oxidoreductase</keyword>
<protein>
    <submittedName>
        <fullName evidence="4">Unannotated protein</fullName>
    </submittedName>
</protein>
<dbReference type="FunFam" id="3.30.360.10:FF:000002">
    <property type="entry name" value="Glyceraldehyde-3-phosphate dehydrogenase"/>
    <property type="match status" value="1"/>
</dbReference>
<dbReference type="EMBL" id="CAFBLP010000101">
    <property type="protein sequence ID" value="CAB4890077.1"/>
    <property type="molecule type" value="Genomic_DNA"/>
</dbReference>
<dbReference type="SMART" id="SM00846">
    <property type="entry name" value="Gp_dh_N"/>
    <property type="match status" value="1"/>
</dbReference>
<reference evidence="4" key="1">
    <citation type="submission" date="2020-05" db="EMBL/GenBank/DDBJ databases">
        <authorList>
            <person name="Chiriac C."/>
            <person name="Salcher M."/>
            <person name="Ghai R."/>
            <person name="Kavagutti S V."/>
        </authorList>
    </citation>
    <scope>NUCLEOTIDE SEQUENCE</scope>
</reference>
<dbReference type="FunFam" id="3.40.50.720:FF:000001">
    <property type="entry name" value="Glyceraldehyde-3-phosphate dehydrogenase"/>
    <property type="match status" value="1"/>
</dbReference>
<dbReference type="GO" id="GO:0006006">
    <property type="term" value="P:glucose metabolic process"/>
    <property type="evidence" value="ECO:0007669"/>
    <property type="project" value="InterPro"/>
</dbReference>
<dbReference type="SUPFAM" id="SSF51735">
    <property type="entry name" value="NAD(P)-binding Rossmann-fold domains"/>
    <property type="match status" value="1"/>
</dbReference>
<dbReference type="GO" id="GO:0050661">
    <property type="term" value="F:NADP binding"/>
    <property type="evidence" value="ECO:0007669"/>
    <property type="project" value="InterPro"/>
</dbReference>
<dbReference type="InterPro" id="IPR020830">
    <property type="entry name" value="GlycerAld_3-P_DH_AS"/>
</dbReference>
<dbReference type="PANTHER" id="PTHR43148">
    <property type="entry name" value="GLYCERALDEHYDE-3-PHOSPHATE DEHYDROGENASE 2"/>
    <property type="match status" value="1"/>
</dbReference>
<dbReference type="Pfam" id="PF00044">
    <property type="entry name" value="Gp_dh_N"/>
    <property type="match status" value="1"/>
</dbReference>
<evidence type="ECO:0000313" key="4">
    <source>
        <dbReference type="EMBL" id="CAB4890077.1"/>
    </source>
</evidence>
<dbReference type="InterPro" id="IPR020828">
    <property type="entry name" value="GlycerAld_3-P_DH_NAD(P)-bd"/>
</dbReference>
<comment type="similarity">
    <text evidence="1">Belongs to the glyceraldehyde-3-phosphate dehydrogenase family.</text>
</comment>